<dbReference type="Pfam" id="PF00092">
    <property type="entry name" value="VWA"/>
    <property type="match status" value="1"/>
</dbReference>
<evidence type="ECO:0000256" key="2">
    <source>
        <dbReference type="SAM" id="SignalP"/>
    </source>
</evidence>
<proteinExistence type="predicted"/>
<dbReference type="PANTHER" id="PTHR30006">
    <property type="entry name" value="THIAMINE-BINDING PERIPLASMIC PROTEIN-RELATED"/>
    <property type="match status" value="1"/>
</dbReference>
<evidence type="ECO:0000256" key="1">
    <source>
        <dbReference type="ARBA" id="ARBA00022729"/>
    </source>
</evidence>
<protein>
    <submittedName>
        <fullName evidence="4">Substrate-binding domain-containing protein</fullName>
    </submittedName>
</protein>
<name>A0ABN2N825_9MICO</name>
<organism evidence="4 5">
    <name type="scientific">Myceligenerans crystallogenes</name>
    <dbReference type="NCBI Taxonomy" id="316335"/>
    <lineage>
        <taxon>Bacteria</taxon>
        <taxon>Bacillati</taxon>
        <taxon>Actinomycetota</taxon>
        <taxon>Actinomycetes</taxon>
        <taxon>Micrococcales</taxon>
        <taxon>Promicromonosporaceae</taxon>
        <taxon>Myceligenerans</taxon>
    </lineage>
</organism>
<dbReference type="PROSITE" id="PS50234">
    <property type="entry name" value="VWFA"/>
    <property type="match status" value="1"/>
</dbReference>
<accession>A0ABN2N825</accession>
<comment type="caution">
    <text evidence="4">The sequence shown here is derived from an EMBL/GenBank/DDBJ whole genome shotgun (WGS) entry which is preliminary data.</text>
</comment>
<dbReference type="SUPFAM" id="SSF53300">
    <property type="entry name" value="vWA-like"/>
    <property type="match status" value="1"/>
</dbReference>
<dbReference type="SMART" id="SM00327">
    <property type="entry name" value="VWA"/>
    <property type="match status" value="1"/>
</dbReference>
<dbReference type="InterPro" id="IPR002035">
    <property type="entry name" value="VWF_A"/>
</dbReference>
<gene>
    <name evidence="4" type="ORF">GCM10009751_09820</name>
</gene>
<dbReference type="InterPro" id="IPR036465">
    <property type="entry name" value="vWFA_dom_sf"/>
</dbReference>
<evidence type="ECO:0000313" key="4">
    <source>
        <dbReference type="EMBL" id="GAA1855037.1"/>
    </source>
</evidence>
<evidence type="ECO:0000259" key="3">
    <source>
        <dbReference type="PROSITE" id="PS50234"/>
    </source>
</evidence>
<feature type="chain" id="PRO_5047041570" evidence="2">
    <location>
        <begin position="29"/>
        <end position="536"/>
    </location>
</feature>
<dbReference type="SUPFAM" id="SSF53850">
    <property type="entry name" value="Periplasmic binding protein-like II"/>
    <property type="match status" value="1"/>
</dbReference>
<dbReference type="PROSITE" id="PS51257">
    <property type="entry name" value="PROKAR_LIPOPROTEIN"/>
    <property type="match status" value="1"/>
</dbReference>
<dbReference type="Gene3D" id="3.40.50.410">
    <property type="entry name" value="von Willebrand factor, type A domain"/>
    <property type="match status" value="1"/>
</dbReference>
<feature type="signal peptide" evidence="2">
    <location>
        <begin position="1"/>
        <end position="28"/>
    </location>
</feature>
<evidence type="ECO:0000313" key="5">
    <source>
        <dbReference type="Proteomes" id="UP001501094"/>
    </source>
</evidence>
<dbReference type="Pfam" id="PF13531">
    <property type="entry name" value="SBP_bac_11"/>
    <property type="match status" value="1"/>
</dbReference>
<feature type="domain" description="VWFA" evidence="3">
    <location>
        <begin position="345"/>
        <end position="536"/>
    </location>
</feature>
<dbReference type="EMBL" id="BAAANL010000002">
    <property type="protein sequence ID" value="GAA1855037.1"/>
    <property type="molecule type" value="Genomic_DNA"/>
</dbReference>
<dbReference type="RefSeq" id="WP_344100154.1">
    <property type="nucleotide sequence ID" value="NZ_BAAANL010000002.1"/>
</dbReference>
<keyword evidence="5" id="KW-1185">Reference proteome</keyword>
<reference evidence="4 5" key="1">
    <citation type="journal article" date="2019" name="Int. J. Syst. Evol. Microbiol.">
        <title>The Global Catalogue of Microorganisms (GCM) 10K type strain sequencing project: providing services to taxonomists for standard genome sequencing and annotation.</title>
        <authorList>
            <consortium name="The Broad Institute Genomics Platform"/>
            <consortium name="The Broad Institute Genome Sequencing Center for Infectious Disease"/>
            <person name="Wu L."/>
            <person name="Ma J."/>
        </authorList>
    </citation>
    <scope>NUCLEOTIDE SEQUENCE [LARGE SCALE GENOMIC DNA]</scope>
    <source>
        <strain evidence="4 5">JCM 14326</strain>
    </source>
</reference>
<keyword evidence="1 2" id="KW-0732">Signal</keyword>
<dbReference type="Gene3D" id="3.40.190.10">
    <property type="entry name" value="Periplasmic binding protein-like II"/>
    <property type="match status" value="2"/>
</dbReference>
<sequence>MRAPLVRRRTVALAAVAATTAGLLGACATPGDDGVLPDDPDTIRVLAGSEVEDMGPILADAAEATGVKVAFHYTGTLEGTERVAAGGADEGYDAVWFPNNRYLSLLPEADARTGESVRIMSSPVVLGLRADVAAGLGWDEEPPTWAEVAEAAADGEFTYGMTNPAASNSGFSALVAVATALSGTGTALQEEDIEKVTPELTDFFSAQKLTAGSSGWLAEKVVAEPDAVDGLINYESVLMGLELGGEPVTIVTPSDGVVTSDYPLTLLASASGKQEKFDALTAWLTTPEVQERIAREVHRRPAVPGVDAGGEFGEGVLFETPFPNTIDVTNTLISTYLESVRAPSQAVFVLDTSGSMDGDRIESLKSALAGLSGADTSTTGVFTQFRERERITLLPFNDLPGAPVVVDVPEDDKTAALEQIRGTTDGLYPSGGTAIYDSLRDGYELAAQQRAERPDTFVSVVLMSDGENTDGSDAAAFEAWYAGLGAAQRDIPVFVVLFGEGDVEELTHVAELTGGQVFDATNGDLAGAFQEIRGYQ</sequence>
<dbReference type="CDD" id="cd00198">
    <property type="entry name" value="vWFA"/>
    <property type="match status" value="1"/>
</dbReference>
<dbReference type="Proteomes" id="UP001501094">
    <property type="component" value="Unassembled WGS sequence"/>
</dbReference>